<feature type="region of interest" description="Disordered" evidence="2">
    <location>
        <begin position="70"/>
        <end position="93"/>
    </location>
</feature>
<evidence type="ECO:0000256" key="2">
    <source>
        <dbReference type="SAM" id="MobiDB-lite"/>
    </source>
</evidence>
<dbReference type="EMBL" id="BARU01039643">
    <property type="protein sequence ID" value="GAH83346.1"/>
    <property type="molecule type" value="Genomic_DNA"/>
</dbReference>
<feature type="coiled-coil region" evidence="1">
    <location>
        <begin position="118"/>
        <end position="152"/>
    </location>
</feature>
<feature type="compositionally biased region" description="Low complexity" evidence="2">
    <location>
        <begin position="70"/>
        <end position="86"/>
    </location>
</feature>
<sequence>MKKKTISDPTSSQETGMKMCIKCNTFLALQGSDYCVNCKPSGTNIGQSQISEGAQQQAQNIAAMGITVSQQQSQVSGGSQQQSFSSDVDKPEKPEIMDKLSTIEKDVKDIKKQTTLIIENQLNHYEDLTNKLENLNKERDNLNYQVIELQSKGD</sequence>
<name>X1ILM9_9ZZZZ</name>
<reference evidence="3" key="1">
    <citation type="journal article" date="2014" name="Front. Microbiol.">
        <title>High frequency of phylogenetically diverse reductive dehalogenase-homologous genes in deep subseafloor sedimentary metagenomes.</title>
        <authorList>
            <person name="Kawai M."/>
            <person name="Futagami T."/>
            <person name="Toyoda A."/>
            <person name="Takaki Y."/>
            <person name="Nishi S."/>
            <person name="Hori S."/>
            <person name="Arai W."/>
            <person name="Tsubouchi T."/>
            <person name="Morono Y."/>
            <person name="Uchiyama I."/>
            <person name="Ito T."/>
            <person name="Fujiyama A."/>
            <person name="Inagaki F."/>
            <person name="Takami H."/>
        </authorList>
    </citation>
    <scope>NUCLEOTIDE SEQUENCE</scope>
    <source>
        <strain evidence="3">Expedition CK06-06</strain>
    </source>
</reference>
<dbReference type="AlphaFoldDB" id="X1ILM9"/>
<organism evidence="3">
    <name type="scientific">marine sediment metagenome</name>
    <dbReference type="NCBI Taxonomy" id="412755"/>
    <lineage>
        <taxon>unclassified sequences</taxon>
        <taxon>metagenomes</taxon>
        <taxon>ecological metagenomes</taxon>
    </lineage>
</organism>
<comment type="caution">
    <text evidence="3">The sequence shown here is derived from an EMBL/GenBank/DDBJ whole genome shotgun (WGS) entry which is preliminary data.</text>
</comment>
<evidence type="ECO:0000256" key="1">
    <source>
        <dbReference type="SAM" id="Coils"/>
    </source>
</evidence>
<evidence type="ECO:0000313" key="3">
    <source>
        <dbReference type="EMBL" id="GAH83346.1"/>
    </source>
</evidence>
<accession>X1ILM9</accession>
<keyword evidence="1" id="KW-0175">Coiled coil</keyword>
<protein>
    <submittedName>
        <fullName evidence="3">Uncharacterized protein</fullName>
    </submittedName>
</protein>
<proteinExistence type="predicted"/>
<gene>
    <name evidence="3" type="ORF">S03H2_61412</name>
</gene>
<feature type="non-terminal residue" evidence="3">
    <location>
        <position position="154"/>
    </location>
</feature>